<organism evidence="2">
    <name type="scientific">uncultured Caudovirales phage</name>
    <dbReference type="NCBI Taxonomy" id="2100421"/>
    <lineage>
        <taxon>Viruses</taxon>
        <taxon>Duplodnaviria</taxon>
        <taxon>Heunggongvirae</taxon>
        <taxon>Uroviricota</taxon>
        <taxon>Caudoviricetes</taxon>
        <taxon>Peduoviridae</taxon>
        <taxon>Maltschvirus</taxon>
        <taxon>Maltschvirus maltsch</taxon>
    </lineage>
</organism>
<evidence type="ECO:0000313" key="1">
    <source>
        <dbReference type="EMBL" id="CAB4147684.1"/>
    </source>
</evidence>
<proteinExistence type="predicted"/>
<name>A0A6J5NMP2_9CAUD</name>
<dbReference type="EMBL" id="LR796484">
    <property type="protein sequence ID" value="CAB4147684.1"/>
    <property type="molecule type" value="Genomic_DNA"/>
</dbReference>
<reference evidence="2" key="1">
    <citation type="submission" date="2020-04" db="EMBL/GenBank/DDBJ databases">
        <authorList>
            <person name="Chiriac C."/>
            <person name="Salcher M."/>
            <person name="Ghai R."/>
            <person name="Kavagutti S V."/>
        </authorList>
    </citation>
    <scope>NUCLEOTIDE SEQUENCE</scope>
</reference>
<evidence type="ECO:0000313" key="2">
    <source>
        <dbReference type="EMBL" id="CAB4158258.1"/>
    </source>
</evidence>
<accession>A0A6J5NMP2</accession>
<sequence length="261" mass="26413">MAAAYPTGIASFINKINVTDIIDASHPNSLQDEVVATQTTLGAEPNRSTTPSSSGTFNASSTLFSTVGLRLNNIEVGVVSDAHTQYLRKAGDTANVITIGASTTKGLVIRGAASQSANLQDWQNSSSTVLARIDSSGNATAASFIRTGGTSSQVLMADGSVTPGFTVNTTAKTAAYTLASSDYGSLIQMNGAFAFSLTTALSGAPAGTQIHLLALTTGVSVAGTGVTLNGTPGLKLRAAYSSATLICLGTNNWVLIGDLSA</sequence>
<gene>
    <name evidence="1" type="ORF">UFOVP429_41</name>
    <name evidence="2" type="ORF">UFOVP696_126</name>
</gene>
<dbReference type="EMBL" id="LR796666">
    <property type="protein sequence ID" value="CAB4158258.1"/>
    <property type="molecule type" value="Genomic_DNA"/>
</dbReference>
<protein>
    <recommendedName>
        <fullName evidence="3">Tail fiber protein</fullName>
    </recommendedName>
</protein>
<evidence type="ECO:0008006" key="3">
    <source>
        <dbReference type="Google" id="ProtNLM"/>
    </source>
</evidence>